<protein>
    <submittedName>
        <fullName evidence="2">Uncharacterized protein</fullName>
    </submittedName>
</protein>
<dbReference type="GO" id="GO:0005634">
    <property type="term" value="C:nucleus"/>
    <property type="evidence" value="ECO:0007669"/>
    <property type="project" value="TreeGrafter"/>
</dbReference>
<gene>
    <name evidence="2" type="ORF">HAKA00212_LOCUS1680</name>
</gene>
<accession>A0A7S3UT10</accession>
<dbReference type="PANTHER" id="PTHR12829">
    <property type="entry name" value="N6-ADENOSINE-METHYLTRANSFERASE"/>
    <property type="match status" value="1"/>
</dbReference>
<proteinExistence type="predicted"/>
<dbReference type="PANTHER" id="PTHR12829:SF4">
    <property type="entry name" value="N(6)-ADENINE-SPECIFIC METHYLTRANSFERASE METTL4"/>
    <property type="match status" value="1"/>
</dbReference>
<name>A0A7S3UT10_HETAK</name>
<dbReference type="EMBL" id="HBIU01004531">
    <property type="protein sequence ID" value="CAE0623017.1"/>
    <property type="molecule type" value="Transcribed_RNA"/>
</dbReference>
<feature type="compositionally biased region" description="Basic and acidic residues" evidence="1">
    <location>
        <begin position="175"/>
        <end position="204"/>
    </location>
</feature>
<sequence length="479" mass="52420">MPGIDQPINAPIALIRNGKEISRSNSQELQDESGTCWRKSTKEKRKQKDLAQALDPIARLPVQALADPLGCYVAVWITNNPMIEHLVLEVFFPKWKMVHETTWTWLKLNAEAELVCSVSDPRRKPYERVLVGYYEDPVLTCAGQQQQQQAFSSLSECSNKKKNHQAMPDPLFSPHHVDHEHHEHGRVQGRNREKRVNYGNEERSSSVGSQILYQRPEKQSPSPSIRSSTSLKLAPLDEIYVGGDDHEDGSPSQHIEQSHSGISRLSDENQSTCSCSLLAPLRKDLVICSVPLHHSWKPSLEGLFFSHPHPQKIAAAEPGKSETKSDCSSGAPPSLDDSASGANRLATNNKFSIQVLVPRPTSLLSSVLSHAESGGGGGVGKKKGQNTDSRIPSSTAGAILLGDVEKDIIVVPREEDANIAAGGANNFAEVGCKEEETHFCCSLELFARELRPGVTSVGNQALYFQNRSLYEPSCAGGGQ</sequence>
<feature type="compositionally biased region" description="Polar residues" evidence="1">
    <location>
        <begin position="250"/>
        <end position="267"/>
    </location>
</feature>
<feature type="region of interest" description="Disordered" evidence="1">
    <location>
        <begin position="152"/>
        <end position="267"/>
    </location>
</feature>
<dbReference type="InterPro" id="IPR007757">
    <property type="entry name" value="MT-A70-like"/>
</dbReference>
<feature type="compositionally biased region" description="Low complexity" evidence="1">
    <location>
        <begin position="220"/>
        <end position="230"/>
    </location>
</feature>
<organism evidence="2">
    <name type="scientific">Heterosigma akashiwo</name>
    <name type="common">Chromophytic alga</name>
    <name type="synonym">Heterosigma carterae</name>
    <dbReference type="NCBI Taxonomy" id="2829"/>
    <lineage>
        <taxon>Eukaryota</taxon>
        <taxon>Sar</taxon>
        <taxon>Stramenopiles</taxon>
        <taxon>Ochrophyta</taxon>
        <taxon>Raphidophyceae</taxon>
        <taxon>Chattonellales</taxon>
        <taxon>Chattonellaceae</taxon>
        <taxon>Heterosigma</taxon>
    </lineage>
</organism>
<feature type="region of interest" description="Disordered" evidence="1">
    <location>
        <begin position="368"/>
        <end position="391"/>
    </location>
</feature>
<evidence type="ECO:0000256" key="1">
    <source>
        <dbReference type="SAM" id="MobiDB-lite"/>
    </source>
</evidence>
<evidence type="ECO:0000313" key="2">
    <source>
        <dbReference type="EMBL" id="CAE0623017.1"/>
    </source>
</evidence>
<dbReference type="GO" id="GO:0008168">
    <property type="term" value="F:methyltransferase activity"/>
    <property type="evidence" value="ECO:0007669"/>
    <property type="project" value="TreeGrafter"/>
</dbReference>
<dbReference type="Pfam" id="PF05063">
    <property type="entry name" value="MT-A70"/>
    <property type="match status" value="1"/>
</dbReference>
<feature type="region of interest" description="Disordered" evidence="1">
    <location>
        <begin position="23"/>
        <end position="42"/>
    </location>
</feature>
<feature type="region of interest" description="Disordered" evidence="1">
    <location>
        <begin position="313"/>
        <end position="342"/>
    </location>
</feature>
<reference evidence="2" key="1">
    <citation type="submission" date="2021-01" db="EMBL/GenBank/DDBJ databases">
        <authorList>
            <person name="Corre E."/>
            <person name="Pelletier E."/>
            <person name="Niang G."/>
            <person name="Scheremetjew M."/>
            <person name="Finn R."/>
            <person name="Kale V."/>
            <person name="Holt S."/>
            <person name="Cochrane G."/>
            <person name="Meng A."/>
            <person name="Brown T."/>
            <person name="Cohen L."/>
        </authorList>
    </citation>
    <scope>NUCLEOTIDE SEQUENCE</scope>
    <source>
        <strain evidence="2">CCMP3107</strain>
    </source>
</reference>
<dbReference type="AlphaFoldDB" id="A0A7S3UT10"/>